<dbReference type="InterPro" id="IPR036291">
    <property type="entry name" value="NAD(P)-bd_dom_sf"/>
</dbReference>
<dbReference type="Pfam" id="PF02826">
    <property type="entry name" value="2-Hacid_dh_C"/>
    <property type="match status" value="1"/>
</dbReference>
<evidence type="ECO:0000256" key="1">
    <source>
        <dbReference type="ARBA" id="ARBA00005854"/>
    </source>
</evidence>
<dbReference type="SUPFAM" id="SSF52283">
    <property type="entry name" value="Formate/glycerate dehydrogenase catalytic domain-like"/>
    <property type="match status" value="1"/>
</dbReference>
<comment type="caution">
    <text evidence="7">The sequence shown here is derived from an EMBL/GenBank/DDBJ whole genome shotgun (WGS) entry which is preliminary data.</text>
</comment>
<dbReference type="Gene3D" id="3.40.50.720">
    <property type="entry name" value="NAD(P)-binding Rossmann-like Domain"/>
    <property type="match status" value="2"/>
</dbReference>
<dbReference type="RefSeq" id="WP_307271994.1">
    <property type="nucleotide sequence ID" value="NZ_JAUSVX010000003.1"/>
</dbReference>
<keyword evidence="3" id="KW-0520">NAD</keyword>
<name>A0ABU0J526_9HYPH</name>
<evidence type="ECO:0000313" key="7">
    <source>
        <dbReference type="EMBL" id="MDQ0469362.1"/>
    </source>
</evidence>
<reference evidence="7 8" key="1">
    <citation type="submission" date="2023-07" db="EMBL/GenBank/DDBJ databases">
        <title>Genomic Encyclopedia of Type Strains, Phase IV (KMG-IV): sequencing the most valuable type-strain genomes for metagenomic binning, comparative biology and taxonomic classification.</title>
        <authorList>
            <person name="Goeker M."/>
        </authorList>
    </citation>
    <scope>NUCLEOTIDE SEQUENCE [LARGE SCALE GENOMIC DNA]</scope>
    <source>
        <strain evidence="7 8">DSM 19619</strain>
    </source>
</reference>
<proteinExistence type="inferred from homology"/>
<keyword evidence="2 4" id="KW-0560">Oxidoreductase</keyword>
<dbReference type="InterPro" id="IPR006139">
    <property type="entry name" value="D-isomer_2_OHA_DH_cat_dom"/>
</dbReference>
<evidence type="ECO:0000259" key="6">
    <source>
        <dbReference type="Pfam" id="PF02826"/>
    </source>
</evidence>
<dbReference type="SUPFAM" id="SSF51735">
    <property type="entry name" value="NAD(P)-binding Rossmann-fold domains"/>
    <property type="match status" value="1"/>
</dbReference>
<dbReference type="GO" id="GO:0004617">
    <property type="term" value="F:phosphoglycerate dehydrogenase activity"/>
    <property type="evidence" value="ECO:0007669"/>
    <property type="project" value="UniProtKB-EC"/>
</dbReference>
<protein>
    <submittedName>
        <fullName evidence="7">D-3-phosphoglycerate dehydrogenase</fullName>
        <ecNumber evidence="7">1.1.1.95</ecNumber>
    </submittedName>
</protein>
<evidence type="ECO:0000259" key="5">
    <source>
        <dbReference type="Pfam" id="PF00389"/>
    </source>
</evidence>
<evidence type="ECO:0000256" key="2">
    <source>
        <dbReference type="ARBA" id="ARBA00023002"/>
    </source>
</evidence>
<dbReference type="EMBL" id="JAUSVX010000003">
    <property type="protein sequence ID" value="MDQ0469362.1"/>
    <property type="molecule type" value="Genomic_DNA"/>
</dbReference>
<dbReference type="Pfam" id="PF00389">
    <property type="entry name" value="2-Hacid_dh"/>
    <property type="match status" value="1"/>
</dbReference>
<dbReference type="PANTHER" id="PTHR42789:SF1">
    <property type="entry name" value="D-ISOMER SPECIFIC 2-HYDROXYACID DEHYDROGENASE FAMILY PROTEIN (AFU_ORTHOLOGUE AFUA_6G10090)"/>
    <property type="match status" value="1"/>
</dbReference>
<feature type="domain" description="D-isomer specific 2-hydroxyacid dehydrogenase NAD-binding" evidence="6">
    <location>
        <begin position="117"/>
        <end position="291"/>
    </location>
</feature>
<sequence length="345" mass="35753">MTAPRIGLTADLFDSRGRPMFGTGPLDLLAQAGLTWTRLPPDGGAIDPAAVADFDALLIGGSRLGEASLARDGGRLRIVARNGVGHDAVDGAALARRGILLTNSPVAVRHPVAAMALAFMLALGMRLPLKARLAREARWAERGDFPGTGLPGRTLAIVGVGGIGRELVRLVQPFGMRILAADPFVAPAQLAGLPVELMPLEAALAQADFVVIACLLNETTRKLIDAPRLALMKPTAFLINVARGPIVDEAALIAALQAGSIAGAGLDVFEREPADPANPLLAMDTVIATPHSLCWTDGFVDGVARDAIKGIVAAMQGRLPDHVVNPDAIGHGRVGQWLGKSAGPA</sequence>
<evidence type="ECO:0000313" key="8">
    <source>
        <dbReference type="Proteomes" id="UP001242480"/>
    </source>
</evidence>
<dbReference type="PROSITE" id="PS00671">
    <property type="entry name" value="D_2_HYDROXYACID_DH_3"/>
    <property type="match status" value="1"/>
</dbReference>
<dbReference type="InterPro" id="IPR050857">
    <property type="entry name" value="D-2-hydroxyacid_DH"/>
</dbReference>
<dbReference type="InterPro" id="IPR029753">
    <property type="entry name" value="D-isomer_DH_CS"/>
</dbReference>
<keyword evidence="8" id="KW-1185">Reference proteome</keyword>
<dbReference type="InterPro" id="IPR006140">
    <property type="entry name" value="D-isomer_DH_NAD-bd"/>
</dbReference>
<organism evidence="7 8">
    <name type="scientific">Labrys wisconsinensis</name>
    <dbReference type="NCBI Taxonomy" id="425677"/>
    <lineage>
        <taxon>Bacteria</taxon>
        <taxon>Pseudomonadati</taxon>
        <taxon>Pseudomonadota</taxon>
        <taxon>Alphaproteobacteria</taxon>
        <taxon>Hyphomicrobiales</taxon>
        <taxon>Xanthobacteraceae</taxon>
        <taxon>Labrys</taxon>
    </lineage>
</organism>
<accession>A0ABU0J526</accession>
<gene>
    <name evidence="7" type="ORF">QO011_002373</name>
</gene>
<dbReference type="EC" id="1.1.1.95" evidence="7"/>
<feature type="domain" description="D-isomer specific 2-hydroxyacid dehydrogenase catalytic" evidence="5">
    <location>
        <begin position="50"/>
        <end position="325"/>
    </location>
</feature>
<dbReference type="PANTHER" id="PTHR42789">
    <property type="entry name" value="D-ISOMER SPECIFIC 2-HYDROXYACID DEHYDROGENASE FAMILY PROTEIN (AFU_ORTHOLOGUE AFUA_6G10090)"/>
    <property type="match status" value="1"/>
</dbReference>
<evidence type="ECO:0000256" key="4">
    <source>
        <dbReference type="RuleBase" id="RU003719"/>
    </source>
</evidence>
<evidence type="ECO:0000256" key="3">
    <source>
        <dbReference type="ARBA" id="ARBA00023027"/>
    </source>
</evidence>
<comment type="similarity">
    <text evidence="1 4">Belongs to the D-isomer specific 2-hydroxyacid dehydrogenase family.</text>
</comment>
<dbReference type="Proteomes" id="UP001242480">
    <property type="component" value="Unassembled WGS sequence"/>
</dbReference>